<accession>A0ABT2QN04</accession>
<reference evidence="3 4" key="1">
    <citation type="journal article" date="2023" name="Int. J. Syst. Evol. Microbiol.">
        <title>Streptococcus sciuri sp. nov., Staphylococcus marylandisciuri sp. nov. and Staphylococcus americanisciuri sp. nov., isolated from faeces of eastern grey squirrel (Sciurus carolinensis).</title>
        <authorList>
            <person name="Volokhov D.V."/>
            <person name="Zagorodnyaya T.A."/>
            <person name="Furtak V.A."/>
            <person name="Nattanmai G."/>
            <person name="Randall L."/>
            <person name="Jose S."/>
            <person name="Gao Y."/>
            <person name="Eisenberg T."/>
            <person name="Delmonte P."/>
            <person name="Blom J."/>
            <person name="Mitchell K.K."/>
        </authorList>
    </citation>
    <scope>NUCLEOTIDE SEQUENCE [LARGE SCALE GENOMIC DNA]</scope>
    <source>
        <strain evidence="3 4">SQ8-PEA</strain>
    </source>
</reference>
<sequence length="177" mass="20301">MRTLVIVTHPNINQSTVNRTWRDTLEQHEDIVTVHELYATYPDLDIDIEYEQKLLSEHDQIIFQFPLYWYSYPPLMKKYFDDVLAYGWAYGSNGHALKGKTFAAAISVGATEEQYHSESWLGFSLETLLSPFIATAKFVGANYNGYHALFGALNPTQEDLEQSVASYIEFIKGMEVE</sequence>
<evidence type="ECO:0000259" key="2">
    <source>
        <dbReference type="Pfam" id="PF02525"/>
    </source>
</evidence>
<evidence type="ECO:0000256" key="1">
    <source>
        <dbReference type="ARBA" id="ARBA00023002"/>
    </source>
</evidence>
<feature type="domain" description="Flavodoxin-like fold" evidence="2">
    <location>
        <begin position="1"/>
        <end position="169"/>
    </location>
</feature>
<dbReference type="InterPro" id="IPR029039">
    <property type="entry name" value="Flavoprotein-like_sf"/>
</dbReference>
<dbReference type="EMBL" id="JAOPKZ010000002">
    <property type="protein sequence ID" value="MCU5745340.1"/>
    <property type="molecule type" value="Genomic_DNA"/>
</dbReference>
<dbReference type="Proteomes" id="UP001209553">
    <property type="component" value="Unassembled WGS sequence"/>
</dbReference>
<proteinExistence type="predicted"/>
<dbReference type="Gene3D" id="3.40.50.360">
    <property type="match status" value="1"/>
</dbReference>
<keyword evidence="4" id="KW-1185">Reference proteome</keyword>
<dbReference type="Pfam" id="PF02525">
    <property type="entry name" value="Flavodoxin_2"/>
    <property type="match status" value="1"/>
</dbReference>
<comment type="caution">
    <text evidence="3">The sequence shown here is derived from an EMBL/GenBank/DDBJ whole genome shotgun (WGS) entry which is preliminary data.</text>
</comment>
<name>A0ABT2QN04_9STAP</name>
<organism evidence="3 4">
    <name type="scientific">Staphylococcus marylandisciuri</name>
    <dbReference type="NCBI Taxonomy" id="2981529"/>
    <lineage>
        <taxon>Bacteria</taxon>
        <taxon>Bacillati</taxon>
        <taxon>Bacillota</taxon>
        <taxon>Bacilli</taxon>
        <taxon>Bacillales</taxon>
        <taxon>Staphylococcaceae</taxon>
        <taxon>Staphylococcus</taxon>
    </lineage>
</organism>
<gene>
    <name evidence="3" type="ORF">N9R04_01220</name>
</gene>
<evidence type="ECO:0000313" key="4">
    <source>
        <dbReference type="Proteomes" id="UP001209553"/>
    </source>
</evidence>
<evidence type="ECO:0000313" key="3">
    <source>
        <dbReference type="EMBL" id="MCU5745340.1"/>
    </source>
</evidence>
<protein>
    <submittedName>
        <fullName evidence="3">NAD(P)H-dependent oxidoreductase</fullName>
    </submittedName>
</protein>
<dbReference type="InterPro" id="IPR003680">
    <property type="entry name" value="Flavodoxin_fold"/>
</dbReference>
<dbReference type="PANTHER" id="PTHR47307">
    <property type="entry name" value="GLUTATHIONE-REGULATED POTASSIUM-EFFLUX SYSTEM ANCILLARY PROTEIN KEFG"/>
    <property type="match status" value="1"/>
</dbReference>
<keyword evidence="1" id="KW-0560">Oxidoreductase</keyword>
<dbReference type="SUPFAM" id="SSF52218">
    <property type="entry name" value="Flavoproteins"/>
    <property type="match status" value="1"/>
</dbReference>
<dbReference type="InterPro" id="IPR046980">
    <property type="entry name" value="KefG/KefF"/>
</dbReference>
<dbReference type="RefSeq" id="WP_262853847.1">
    <property type="nucleotide sequence ID" value="NZ_JAOPKZ010000002.1"/>
</dbReference>
<dbReference type="PANTHER" id="PTHR47307:SF1">
    <property type="entry name" value="GLUTATHIONE-REGULATED POTASSIUM-EFFLUX SYSTEM ANCILLARY PROTEIN KEFG"/>
    <property type="match status" value="1"/>
</dbReference>